<dbReference type="GO" id="GO:0006777">
    <property type="term" value="P:Mo-molybdopterin cofactor biosynthetic process"/>
    <property type="evidence" value="ECO:0007669"/>
    <property type="project" value="UniProtKB-UniRule"/>
</dbReference>
<evidence type="ECO:0000313" key="9">
    <source>
        <dbReference type="EMBL" id="SER78574.1"/>
    </source>
</evidence>
<dbReference type="PANTHER" id="PTHR10192:SF5">
    <property type="entry name" value="GEPHYRIN"/>
    <property type="match status" value="1"/>
</dbReference>
<feature type="domain" description="MoaB/Mog" evidence="8">
    <location>
        <begin position="189"/>
        <end position="326"/>
    </location>
</feature>
<comment type="pathway">
    <text evidence="2 7">Cofactor biosynthesis; molybdopterin biosynthesis.</text>
</comment>
<dbReference type="SMART" id="SM00852">
    <property type="entry name" value="MoCF_biosynth"/>
    <property type="match status" value="1"/>
</dbReference>
<keyword evidence="4 7" id="KW-0500">Molybdenum</keyword>
<dbReference type="InterPro" id="IPR036425">
    <property type="entry name" value="MoaB/Mog-like_dom_sf"/>
</dbReference>
<dbReference type="Gene3D" id="3.40.980.10">
    <property type="entry name" value="MoaB/Mog-like domain"/>
    <property type="match status" value="1"/>
</dbReference>
<dbReference type="EC" id="2.10.1.1" evidence="7"/>
<dbReference type="AlphaFoldDB" id="A0A1H9S0U6"/>
<accession>A0A1H9S0U6</accession>
<dbReference type="CDD" id="cd00887">
    <property type="entry name" value="MoeA"/>
    <property type="match status" value="1"/>
</dbReference>
<sequence length="415" mass="42713">MSSGERTIQEHLGAAVALAVPRLQRGVRVRDGLGLVLADDAVAQVAVPPFDNSAMDGFIVHSSDLSGTGPWELPVIGDIPAGSHPIDVAPGTAARIMTGAPAPTGSGTEDLLVVPVENTNIGRGPVPLPPTVVIKEADTSRTHLRRAGSNMRPGEIAAARGTRIDAGTVAALISLGVDEVAVYAAPVVAVISTGAELVERASDALGHQIPDSNRPMLAALAEANGAGHVLEFHAGDDDGAFRAVLDEAAHRADIVITSGGVSVGAFDVVRTVTGTSPKMWFGPVAQRPGAPQGLGTWNGTPLVCLPGNPVAAFNSFLTYVVPLMQATAGFSAQSALTDRPHLHVRVDEHFPAPHKPVTLLVPVRLDFSEAGVSATPFSSYGPGSHLVGSLANTNGLAVVEYGDSSNDRLVLHTRT</sequence>
<comment type="similarity">
    <text evidence="3 7">Belongs to the MoeA family.</text>
</comment>
<dbReference type="GO" id="GO:0005829">
    <property type="term" value="C:cytosol"/>
    <property type="evidence" value="ECO:0007669"/>
    <property type="project" value="TreeGrafter"/>
</dbReference>
<evidence type="ECO:0000259" key="8">
    <source>
        <dbReference type="SMART" id="SM00852"/>
    </source>
</evidence>
<dbReference type="Gene3D" id="3.90.105.10">
    <property type="entry name" value="Molybdopterin biosynthesis moea protein, domain 2"/>
    <property type="match status" value="1"/>
</dbReference>
<comment type="function">
    <text evidence="1 7">Catalyzes the insertion of molybdate into adenylated molybdopterin with the concomitant release of AMP.</text>
</comment>
<keyword evidence="7 9" id="KW-0808">Transferase</keyword>
<name>A0A1H9S0U6_9CORY</name>
<dbReference type="UniPathway" id="UPA00344"/>
<dbReference type="InterPro" id="IPR001453">
    <property type="entry name" value="MoaB/Mog_dom"/>
</dbReference>
<dbReference type="PANTHER" id="PTHR10192">
    <property type="entry name" value="MOLYBDOPTERIN BIOSYNTHESIS PROTEIN"/>
    <property type="match status" value="1"/>
</dbReference>
<comment type="cofactor">
    <cofactor evidence="7">
        <name>Mg(2+)</name>
        <dbReference type="ChEBI" id="CHEBI:18420"/>
    </cofactor>
</comment>
<evidence type="ECO:0000256" key="6">
    <source>
        <dbReference type="ARBA" id="ARBA00047317"/>
    </source>
</evidence>
<dbReference type="Pfam" id="PF00994">
    <property type="entry name" value="MoCF_biosynth"/>
    <property type="match status" value="1"/>
</dbReference>
<keyword evidence="10" id="KW-1185">Reference proteome</keyword>
<dbReference type="SUPFAM" id="SSF63882">
    <property type="entry name" value="MoeA N-terminal region -like"/>
    <property type="match status" value="1"/>
</dbReference>
<dbReference type="GO" id="GO:0061599">
    <property type="term" value="F:molybdopterin molybdotransferase activity"/>
    <property type="evidence" value="ECO:0007669"/>
    <property type="project" value="UniProtKB-UniRule"/>
</dbReference>
<protein>
    <recommendedName>
        <fullName evidence="7">Molybdopterin molybdenumtransferase</fullName>
        <ecNumber evidence="7">2.10.1.1</ecNumber>
    </recommendedName>
</protein>
<dbReference type="RefSeq" id="WP_092257087.1">
    <property type="nucleotide sequence ID" value="NZ_CP047199.1"/>
</dbReference>
<evidence type="ECO:0000313" key="10">
    <source>
        <dbReference type="Proteomes" id="UP000198929"/>
    </source>
</evidence>
<dbReference type="Gene3D" id="2.170.190.11">
    <property type="entry name" value="Molybdopterin biosynthesis moea protein, domain 3"/>
    <property type="match status" value="1"/>
</dbReference>
<dbReference type="SUPFAM" id="SSF53218">
    <property type="entry name" value="Molybdenum cofactor biosynthesis proteins"/>
    <property type="match status" value="1"/>
</dbReference>
<dbReference type="GO" id="GO:0046872">
    <property type="term" value="F:metal ion binding"/>
    <property type="evidence" value="ECO:0007669"/>
    <property type="project" value="UniProtKB-UniRule"/>
</dbReference>
<evidence type="ECO:0000256" key="1">
    <source>
        <dbReference type="ARBA" id="ARBA00002901"/>
    </source>
</evidence>
<dbReference type="InterPro" id="IPR005111">
    <property type="entry name" value="MoeA_C_domain_IV"/>
</dbReference>
<dbReference type="InterPro" id="IPR036135">
    <property type="entry name" value="MoeA_linker/N_sf"/>
</dbReference>
<organism evidence="9 10">
    <name type="scientific">Corynebacterium cystitidis DSM 20524</name>
    <dbReference type="NCBI Taxonomy" id="1121357"/>
    <lineage>
        <taxon>Bacteria</taxon>
        <taxon>Bacillati</taxon>
        <taxon>Actinomycetota</taxon>
        <taxon>Actinomycetes</taxon>
        <taxon>Mycobacteriales</taxon>
        <taxon>Corynebacteriaceae</taxon>
        <taxon>Corynebacterium</taxon>
    </lineage>
</organism>
<evidence type="ECO:0000256" key="5">
    <source>
        <dbReference type="ARBA" id="ARBA00023150"/>
    </source>
</evidence>
<comment type="catalytic activity">
    <reaction evidence="6">
        <text>adenylyl-molybdopterin + molybdate = Mo-molybdopterin + AMP + H(+)</text>
        <dbReference type="Rhea" id="RHEA:35047"/>
        <dbReference type="ChEBI" id="CHEBI:15378"/>
        <dbReference type="ChEBI" id="CHEBI:36264"/>
        <dbReference type="ChEBI" id="CHEBI:62727"/>
        <dbReference type="ChEBI" id="CHEBI:71302"/>
        <dbReference type="ChEBI" id="CHEBI:456215"/>
        <dbReference type="EC" id="2.10.1.1"/>
    </reaction>
</comment>
<dbReference type="STRING" id="1121357.SAMN05661109_01009"/>
<evidence type="ECO:0000256" key="4">
    <source>
        <dbReference type="ARBA" id="ARBA00022505"/>
    </source>
</evidence>
<proteinExistence type="inferred from homology"/>
<dbReference type="NCBIfam" id="NF045515">
    <property type="entry name" value="Glp_gephyrin"/>
    <property type="match status" value="1"/>
</dbReference>
<dbReference type="EMBL" id="FOGQ01000003">
    <property type="protein sequence ID" value="SER78574.1"/>
    <property type="molecule type" value="Genomic_DNA"/>
</dbReference>
<dbReference type="InterPro" id="IPR038987">
    <property type="entry name" value="MoeA-like"/>
</dbReference>
<dbReference type="InterPro" id="IPR036688">
    <property type="entry name" value="MoeA_C_domain_IV_sf"/>
</dbReference>
<reference evidence="10" key="1">
    <citation type="submission" date="2016-10" db="EMBL/GenBank/DDBJ databases">
        <authorList>
            <person name="Varghese N."/>
            <person name="Submissions S."/>
        </authorList>
    </citation>
    <scope>NUCLEOTIDE SEQUENCE [LARGE SCALE GENOMIC DNA]</scope>
    <source>
        <strain evidence="10">DSM 20524</strain>
    </source>
</reference>
<evidence type="ECO:0000256" key="3">
    <source>
        <dbReference type="ARBA" id="ARBA00010763"/>
    </source>
</evidence>
<dbReference type="Pfam" id="PF03453">
    <property type="entry name" value="MoeA_N"/>
    <property type="match status" value="1"/>
</dbReference>
<keyword evidence="5 7" id="KW-0501">Molybdenum cofactor biosynthesis</keyword>
<keyword evidence="7" id="KW-0460">Magnesium</keyword>
<dbReference type="Gene3D" id="2.40.340.10">
    <property type="entry name" value="MoeA, C-terminal, domain IV"/>
    <property type="match status" value="1"/>
</dbReference>
<evidence type="ECO:0000256" key="2">
    <source>
        <dbReference type="ARBA" id="ARBA00005046"/>
    </source>
</evidence>
<dbReference type="InterPro" id="IPR005110">
    <property type="entry name" value="MoeA_linker/N"/>
</dbReference>
<evidence type="ECO:0000256" key="7">
    <source>
        <dbReference type="RuleBase" id="RU365090"/>
    </source>
</evidence>
<dbReference type="Proteomes" id="UP000198929">
    <property type="component" value="Unassembled WGS sequence"/>
</dbReference>
<dbReference type="NCBIfam" id="TIGR00177">
    <property type="entry name" value="molyb_syn"/>
    <property type="match status" value="1"/>
</dbReference>
<keyword evidence="7" id="KW-0479">Metal-binding</keyword>
<dbReference type="Pfam" id="PF03454">
    <property type="entry name" value="MoeA_C"/>
    <property type="match status" value="1"/>
</dbReference>
<gene>
    <name evidence="9" type="ORF">SAMN05661109_01009</name>
</gene>